<protein>
    <submittedName>
        <fullName evidence="1">Uncharacterized protein</fullName>
    </submittedName>
</protein>
<sequence>MITVYGDKQTKAVESVPVNHEETQTMVNYPFIKHTKVLEIHRQKQAENQLFKAEMIGSGFLSPHLNPLLKERTFLAPFDLTINNHVIPEFLECNGRNIRNLPVLCGDGGLLLMD</sequence>
<dbReference type="EMBL" id="JAUJEA010000015">
    <property type="protein sequence ID" value="MDN5205099.1"/>
    <property type="molecule type" value="Genomic_DNA"/>
</dbReference>
<organism evidence="1 2">
    <name type="scientific">Splendidivirga corallicola</name>
    <dbReference type="NCBI Taxonomy" id="3051826"/>
    <lineage>
        <taxon>Bacteria</taxon>
        <taxon>Pseudomonadati</taxon>
        <taxon>Bacteroidota</taxon>
        <taxon>Cytophagia</taxon>
        <taxon>Cytophagales</taxon>
        <taxon>Splendidivirgaceae</taxon>
        <taxon>Splendidivirga</taxon>
    </lineage>
</organism>
<dbReference type="Proteomes" id="UP001172082">
    <property type="component" value="Unassembled WGS sequence"/>
</dbReference>
<proteinExistence type="predicted"/>
<keyword evidence="2" id="KW-1185">Reference proteome</keyword>
<comment type="caution">
    <text evidence="1">The sequence shown here is derived from an EMBL/GenBank/DDBJ whole genome shotgun (WGS) entry which is preliminary data.</text>
</comment>
<reference evidence="1" key="1">
    <citation type="submission" date="2023-06" db="EMBL/GenBank/DDBJ databases">
        <title>Genomic of Parafulvivirga corallium.</title>
        <authorList>
            <person name="Wang G."/>
        </authorList>
    </citation>
    <scope>NUCLEOTIDE SEQUENCE</scope>
    <source>
        <strain evidence="1">BMA10</strain>
    </source>
</reference>
<gene>
    <name evidence="1" type="ORF">QQ008_27175</name>
</gene>
<name>A0ABT8KWE6_9BACT</name>
<evidence type="ECO:0000313" key="1">
    <source>
        <dbReference type="EMBL" id="MDN5205099.1"/>
    </source>
</evidence>
<evidence type="ECO:0000313" key="2">
    <source>
        <dbReference type="Proteomes" id="UP001172082"/>
    </source>
</evidence>
<accession>A0ABT8KWE6</accession>
<dbReference type="RefSeq" id="WP_346755121.1">
    <property type="nucleotide sequence ID" value="NZ_JAUJEA010000015.1"/>
</dbReference>